<evidence type="ECO:0000313" key="8">
    <source>
        <dbReference type="EMBL" id="MBD1400397.1"/>
    </source>
</evidence>
<feature type="domain" description="Major facilitator superfamily (MFS) profile" evidence="7">
    <location>
        <begin position="10"/>
        <end position="406"/>
    </location>
</feature>
<name>A0A8J6UL16_9BACT</name>
<evidence type="ECO:0000313" key="9">
    <source>
        <dbReference type="Proteomes" id="UP000632828"/>
    </source>
</evidence>
<dbReference type="InterPro" id="IPR011701">
    <property type="entry name" value="MFS"/>
</dbReference>
<dbReference type="Pfam" id="PF07690">
    <property type="entry name" value="MFS_1"/>
    <property type="match status" value="1"/>
</dbReference>
<feature type="transmembrane region" description="Helical" evidence="6">
    <location>
        <begin position="106"/>
        <end position="124"/>
    </location>
</feature>
<dbReference type="EMBL" id="JACWUN010000006">
    <property type="protein sequence ID" value="MBD1400397.1"/>
    <property type="molecule type" value="Genomic_DNA"/>
</dbReference>
<feature type="transmembrane region" description="Helical" evidence="6">
    <location>
        <begin position="49"/>
        <end position="72"/>
    </location>
</feature>
<dbReference type="PANTHER" id="PTHR43124">
    <property type="entry name" value="PURINE EFFLUX PUMP PBUE"/>
    <property type="match status" value="1"/>
</dbReference>
<feature type="transmembrane region" description="Helical" evidence="6">
    <location>
        <begin position="136"/>
        <end position="155"/>
    </location>
</feature>
<proteinExistence type="predicted"/>
<keyword evidence="2" id="KW-1003">Cell membrane</keyword>
<evidence type="ECO:0000256" key="5">
    <source>
        <dbReference type="ARBA" id="ARBA00023136"/>
    </source>
</evidence>
<dbReference type="GO" id="GO:0022857">
    <property type="term" value="F:transmembrane transporter activity"/>
    <property type="evidence" value="ECO:0007669"/>
    <property type="project" value="InterPro"/>
</dbReference>
<feature type="transmembrane region" description="Helical" evidence="6">
    <location>
        <begin position="288"/>
        <end position="306"/>
    </location>
</feature>
<sequence>MTRPENISIRLLLRLFVPFGLGYAISYLFRSVNAVIAPDLIADLGLTAADLGLLTSIYFLCFAAFQLPLGILLDRYGSRRVEGILLLFAAAGALIFALSHSLTGLLIGRALIGLGVCACLMAAFKAFASWLPRERLAFANGVQMVSGGIGALLATTPVEAAMALTDWRGLFLVLALSTLMVALIVFFVVPEQPRQQVPETLLQQLQGLKSVVLTPSFWQIVPWAMTSQAAYLSLQGLWAGPWLRDVAGLKRGDVALGLWWIAVAMIIGYFTSGMLAERLNRRGIPTEQIAAVGMLLFMVSQLILLLTPAYPIVSWICFGLLGTVGILAYAILAQRFPQHLLGRCNSVLNLLVFAGAFGAQWLVGIIIGLFPLTASGGYAPAGYRAAFATLLILQGISCLWFFWSRRRQS</sequence>
<dbReference type="Gene3D" id="1.20.1250.20">
    <property type="entry name" value="MFS general substrate transporter like domains"/>
    <property type="match status" value="2"/>
</dbReference>
<dbReference type="AlphaFoldDB" id="A0A8J6UL16"/>
<feature type="transmembrane region" description="Helical" evidence="6">
    <location>
        <begin position="382"/>
        <end position="403"/>
    </location>
</feature>
<feature type="transmembrane region" description="Helical" evidence="6">
    <location>
        <begin position="254"/>
        <end position="276"/>
    </location>
</feature>
<evidence type="ECO:0000256" key="3">
    <source>
        <dbReference type="ARBA" id="ARBA00022692"/>
    </source>
</evidence>
<gene>
    <name evidence="8" type="ORF">ICT70_06915</name>
</gene>
<feature type="transmembrane region" description="Helical" evidence="6">
    <location>
        <begin position="84"/>
        <end position="100"/>
    </location>
</feature>
<evidence type="ECO:0000256" key="4">
    <source>
        <dbReference type="ARBA" id="ARBA00022989"/>
    </source>
</evidence>
<protein>
    <submittedName>
        <fullName evidence="8">MFS transporter</fullName>
    </submittedName>
</protein>
<dbReference type="PANTHER" id="PTHR43124:SF3">
    <property type="entry name" value="CHLORAMPHENICOL EFFLUX PUMP RV0191"/>
    <property type="match status" value="1"/>
</dbReference>
<organism evidence="8 9">
    <name type="scientific">Pelovirga terrestris</name>
    <dbReference type="NCBI Taxonomy" id="2771352"/>
    <lineage>
        <taxon>Bacteria</taxon>
        <taxon>Pseudomonadati</taxon>
        <taxon>Thermodesulfobacteriota</taxon>
        <taxon>Desulfuromonadia</taxon>
        <taxon>Geobacterales</taxon>
        <taxon>Geobacteraceae</taxon>
        <taxon>Pelovirga</taxon>
    </lineage>
</organism>
<keyword evidence="9" id="KW-1185">Reference proteome</keyword>
<keyword evidence="3 6" id="KW-0812">Transmembrane</keyword>
<dbReference type="InterPro" id="IPR036259">
    <property type="entry name" value="MFS_trans_sf"/>
</dbReference>
<evidence type="ECO:0000256" key="6">
    <source>
        <dbReference type="SAM" id="Phobius"/>
    </source>
</evidence>
<keyword evidence="4 6" id="KW-1133">Transmembrane helix</keyword>
<evidence type="ECO:0000259" key="7">
    <source>
        <dbReference type="PROSITE" id="PS50850"/>
    </source>
</evidence>
<dbReference type="InterPro" id="IPR020846">
    <property type="entry name" value="MFS_dom"/>
</dbReference>
<dbReference type="InterPro" id="IPR050189">
    <property type="entry name" value="MFS_Efflux_Transporters"/>
</dbReference>
<accession>A0A8J6UL16</accession>
<dbReference type="SUPFAM" id="SSF103473">
    <property type="entry name" value="MFS general substrate transporter"/>
    <property type="match status" value="1"/>
</dbReference>
<dbReference type="GO" id="GO:0005886">
    <property type="term" value="C:plasma membrane"/>
    <property type="evidence" value="ECO:0007669"/>
    <property type="project" value="UniProtKB-SubCell"/>
</dbReference>
<dbReference type="RefSeq" id="WP_191154859.1">
    <property type="nucleotide sequence ID" value="NZ_JACWUN010000006.1"/>
</dbReference>
<comment type="caution">
    <text evidence="8">The sequence shown here is derived from an EMBL/GenBank/DDBJ whole genome shotgun (WGS) entry which is preliminary data.</text>
</comment>
<evidence type="ECO:0000256" key="1">
    <source>
        <dbReference type="ARBA" id="ARBA00004651"/>
    </source>
</evidence>
<dbReference type="Proteomes" id="UP000632828">
    <property type="component" value="Unassembled WGS sequence"/>
</dbReference>
<feature type="transmembrane region" description="Helical" evidence="6">
    <location>
        <begin position="344"/>
        <end position="370"/>
    </location>
</feature>
<reference evidence="8" key="1">
    <citation type="submission" date="2020-09" db="EMBL/GenBank/DDBJ databases">
        <title>Pelobacter alkaliphilus sp. nov., a novel anaerobic arsenate-reducing bacterium from terrestrial mud volcano.</title>
        <authorList>
            <person name="Khomyakova M.A."/>
            <person name="Merkel A.Y."/>
            <person name="Slobodkin A.I."/>
        </authorList>
    </citation>
    <scope>NUCLEOTIDE SEQUENCE</scope>
    <source>
        <strain evidence="8">M08fum</strain>
    </source>
</reference>
<dbReference type="PROSITE" id="PS50850">
    <property type="entry name" value="MFS"/>
    <property type="match status" value="1"/>
</dbReference>
<keyword evidence="5 6" id="KW-0472">Membrane</keyword>
<feature type="transmembrane region" description="Helical" evidence="6">
    <location>
        <begin position="312"/>
        <end position="332"/>
    </location>
</feature>
<comment type="subcellular location">
    <subcellularLocation>
        <location evidence="1">Cell membrane</location>
        <topology evidence="1">Multi-pass membrane protein</topology>
    </subcellularLocation>
</comment>
<feature type="transmembrane region" description="Helical" evidence="6">
    <location>
        <begin position="167"/>
        <end position="189"/>
    </location>
</feature>
<feature type="transmembrane region" description="Helical" evidence="6">
    <location>
        <begin position="210"/>
        <end position="234"/>
    </location>
</feature>
<feature type="transmembrane region" description="Helical" evidence="6">
    <location>
        <begin position="12"/>
        <end position="29"/>
    </location>
</feature>
<evidence type="ECO:0000256" key="2">
    <source>
        <dbReference type="ARBA" id="ARBA00022475"/>
    </source>
</evidence>